<feature type="region of interest" description="Disordered" evidence="5">
    <location>
        <begin position="34"/>
        <end position="55"/>
    </location>
</feature>
<evidence type="ECO:0000313" key="7">
    <source>
        <dbReference type="EMBL" id="KAJ7715155.1"/>
    </source>
</evidence>
<evidence type="ECO:0000256" key="2">
    <source>
        <dbReference type="ARBA" id="ARBA00022771"/>
    </source>
</evidence>
<feature type="region of interest" description="Disordered" evidence="5">
    <location>
        <begin position="1"/>
        <end position="20"/>
    </location>
</feature>
<dbReference type="GO" id="GO:0008270">
    <property type="term" value="F:zinc ion binding"/>
    <property type="evidence" value="ECO:0007669"/>
    <property type="project" value="UniProtKB-KW"/>
</dbReference>
<organism evidence="7 8">
    <name type="scientific">Mycena metata</name>
    <dbReference type="NCBI Taxonomy" id="1033252"/>
    <lineage>
        <taxon>Eukaryota</taxon>
        <taxon>Fungi</taxon>
        <taxon>Dikarya</taxon>
        <taxon>Basidiomycota</taxon>
        <taxon>Agaricomycotina</taxon>
        <taxon>Agaricomycetes</taxon>
        <taxon>Agaricomycetidae</taxon>
        <taxon>Agaricales</taxon>
        <taxon>Marasmiineae</taxon>
        <taxon>Mycenaceae</taxon>
        <taxon>Mycena</taxon>
    </lineage>
</organism>
<dbReference type="SMART" id="SM00547">
    <property type="entry name" value="ZnF_RBZ"/>
    <property type="match status" value="2"/>
</dbReference>
<feature type="compositionally biased region" description="Low complexity" evidence="5">
    <location>
        <begin position="499"/>
        <end position="519"/>
    </location>
</feature>
<dbReference type="PROSITE" id="PS01358">
    <property type="entry name" value="ZF_RANBP2_1"/>
    <property type="match status" value="2"/>
</dbReference>
<keyword evidence="3" id="KW-0862">Zinc</keyword>
<dbReference type="SUPFAM" id="SSF90209">
    <property type="entry name" value="Ran binding protein zinc finger-like"/>
    <property type="match status" value="2"/>
</dbReference>
<dbReference type="Proteomes" id="UP001215598">
    <property type="component" value="Unassembled WGS sequence"/>
</dbReference>
<comment type="caution">
    <text evidence="7">The sequence shown here is derived from an EMBL/GenBank/DDBJ whole genome shotgun (WGS) entry which is preliminary data.</text>
</comment>
<accession>A0AAD7H9A3</accession>
<keyword evidence="8" id="KW-1185">Reference proteome</keyword>
<feature type="domain" description="RanBP2-type" evidence="6">
    <location>
        <begin position="256"/>
        <end position="287"/>
    </location>
</feature>
<sequence>MPHENSPPTSPTSPSFASPMKSANFNAVLHRLQKLSISTPSDPRSPLSPLGPPFALSDANHGAAGNFAPRPAPAYNLSPQSATSSGSEFSSLSSVSSYDAFDAFVRTQSRVVRLFNLPTMPQPFLASVFAQHRLAPTTMWVMRAPAIDFSVWAVFQSHREACAALSLSSTRMSVATALESDLEPFAKLKRFELVSSTGPPQLYLNNPQPTQRVLRIDSTGNALAGNASPAFAASHGGVPEGYTISSNPPNPRATFRPGDWICGRQNCSAMNFARNLTCIACACPRPNGSATAAHDAPPIASPPALFSLSPRFAANAMQYPTNLSPTGCGFPPQQSSPTYGRYPSSSMQPVVNLPPPSSPTANKTMSAHPLLTPSGRAFASGGKVVNISSDPLNPCVMYWPENEPFPEQGQIRPSGLMGVPQPPILNTGNRGPISHQPGDWICLKCNYLNWRRRKVCQTCLPYAEGNGDSISAAVQAERIALLTSVLAQTRLASPPATPPHQQQSHQQQSHQQQQQQHPHPTGRSHSTTPAQAHRPFVNFSPPPPSRGPVHRSQSHSELGSQYTHGYPIYQTSPHQNQHHQQQPQYSRHYSSPLQRHTLSIEEHPIDLYAPAPLLPSFLQDIVQSPTLSPASTSSADLSFEEYDEESLPSSTRSTFSQSGGDSVHSSPLANIWRLDGEESKSLSSFPPLPTARQGLIRSTTSSRNSSLERLRAQVFFILVVIRNILDARIFSMFSLSQYA</sequence>
<keyword evidence="2 4" id="KW-0863">Zinc-finger</keyword>
<dbReference type="InterPro" id="IPR036443">
    <property type="entry name" value="Znf_RanBP2_sf"/>
</dbReference>
<dbReference type="InterPro" id="IPR001876">
    <property type="entry name" value="Znf_RanBP2"/>
</dbReference>
<proteinExistence type="predicted"/>
<evidence type="ECO:0000313" key="8">
    <source>
        <dbReference type="Proteomes" id="UP001215598"/>
    </source>
</evidence>
<protein>
    <recommendedName>
        <fullName evidence="6">RanBP2-type domain-containing protein</fullName>
    </recommendedName>
</protein>
<evidence type="ECO:0000256" key="3">
    <source>
        <dbReference type="ARBA" id="ARBA00022833"/>
    </source>
</evidence>
<keyword evidence="1" id="KW-0479">Metal-binding</keyword>
<evidence type="ECO:0000256" key="4">
    <source>
        <dbReference type="PROSITE-ProRule" id="PRU00322"/>
    </source>
</evidence>
<evidence type="ECO:0000256" key="1">
    <source>
        <dbReference type="ARBA" id="ARBA00022723"/>
    </source>
</evidence>
<reference evidence="7" key="1">
    <citation type="submission" date="2023-03" db="EMBL/GenBank/DDBJ databases">
        <title>Massive genome expansion in bonnet fungi (Mycena s.s.) driven by repeated elements and novel gene families across ecological guilds.</title>
        <authorList>
            <consortium name="Lawrence Berkeley National Laboratory"/>
            <person name="Harder C.B."/>
            <person name="Miyauchi S."/>
            <person name="Viragh M."/>
            <person name="Kuo A."/>
            <person name="Thoen E."/>
            <person name="Andreopoulos B."/>
            <person name="Lu D."/>
            <person name="Skrede I."/>
            <person name="Drula E."/>
            <person name="Henrissat B."/>
            <person name="Morin E."/>
            <person name="Kohler A."/>
            <person name="Barry K."/>
            <person name="LaButti K."/>
            <person name="Morin E."/>
            <person name="Salamov A."/>
            <person name="Lipzen A."/>
            <person name="Mereny Z."/>
            <person name="Hegedus B."/>
            <person name="Baldrian P."/>
            <person name="Stursova M."/>
            <person name="Weitz H."/>
            <person name="Taylor A."/>
            <person name="Grigoriev I.V."/>
            <person name="Nagy L.G."/>
            <person name="Martin F."/>
            <person name="Kauserud H."/>
        </authorList>
    </citation>
    <scope>NUCLEOTIDE SEQUENCE</scope>
    <source>
        <strain evidence="7">CBHHK182m</strain>
    </source>
</reference>
<dbReference type="EMBL" id="JARKIB010000314">
    <property type="protein sequence ID" value="KAJ7715155.1"/>
    <property type="molecule type" value="Genomic_DNA"/>
</dbReference>
<feature type="region of interest" description="Disordered" evidence="5">
    <location>
        <begin position="61"/>
        <end position="80"/>
    </location>
</feature>
<name>A0AAD7H9A3_9AGAR</name>
<feature type="compositionally biased region" description="Polar residues" evidence="5">
    <location>
        <begin position="647"/>
        <end position="664"/>
    </location>
</feature>
<evidence type="ECO:0000256" key="5">
    <source>
        <dbReference type="SAM" id="MobiDB-lite"/>
    </source>
</evidence>
<feature type="region of interest" description="Disordered" evidence="5">
    <location>
        <begin position="629"/>
        <end position="664"/>
    </location>
</feature>
<feature type="region of interest" description="Disordered" evidence="5">
    <location>
        <begin position="492"/>
        <end position="592"/>
    </location>
</feature>
<dbReference type="AlphaFoldDB" id="A0AAD7H9A3"/>
<feature type="compositionally biased region" description="Low complexity" evidence="5">
    <location>
        <begin position="570"/>
        <end position="592"/>
    </location>
</feature>
<gene>
    <name evidence="7" type="ORF">B0H16DRAFT_1389681</name>
</gene>
<dbReference type="Gene3D" id="4.10.1060.10">
    <property type="entry name" value="Zinc finger, RanBP2-type"/>
    <property type="match status" value="2"/>
</dbReference>
<evidence type="ECO:0000259" key="6">
    <source>
        <dbReference type="PROSITE" id="PS50199"/>
    </source>
</evidence>
<dbReference type="PROSITE" id="PS50199">
    <property type="entry name" value="ZF_RANBP2_2"/>
    <property type="match status" value="1"/>
</dbReference>